<protein>
    <submittedName>
        <fullName evidence="3">Uncharacterized protein</fullName>
    </submittedName>
</protein>
<accession>A0A940XBE3</accession>
<feature type="compositionally biased region" description="Low complexity" evidence="1">
    <location>
        <begin position="239"/>
        <end position="267"/>
    </location>
</feature>
<dbReference type="Proteomes" id="UP000677875">
    <property type="component" value="Unassembled WGS sequence"/>
</dbReference>
<dbReference type="RefSeq" id="WP_210867958.1">
    <property type="nucleotide sequence ID" value="NZ_JAGPNL010000001.1"/>
</dbReference>
<keyword evidence="4" id="KW-1185">Reference proteome</keyword>
<keyword evidence="2" id="KW-1133">Transmembrane helix</keyword>
<dbReference type="EMBL" id="JAGPNL010000001">
    <property type="protein sequence ID" value="MBQ0825270.1"/>
    <property type="molecule type" value="Genomic_DNA"/>
</dbReference>
<name>A0A940XBE3_9ACTN</name>
<organism evidence="3 4">
    <name type="scientific">Streptomyces tagetis</name>
    <dbReference type="NCBI Taxonomy" id="2820809"/>
    <lineage>
        <taxon>Bacteria</taxon>
        <taxon>Bacillati</taxon>
        <taxon>Actinomycetota</taxon>
        <taxon>Actinomycetes</taxon>
        <taxon>Kitasatosporales</taxon>
        <taxon>Streptomycetaceae</taxon>
        <taxon>Streptomyces</taxon>
    </lineage>
</organism>
<evidence type="ECO:0000313" key="4">
    <source>
        <dbReference type="Proteomes" id="UP000677875"/>
    </source>
</evidence>
<feature type="transmembrane region" description="Helical" evidence="2">
    <location>
        <begin position="281"/>
        <end position="300"/>
    </location>
</feature>
<reference evidence="3" key="1">
    <citation type="submission" date="2021-04" db="EMBL/GenBank/DDBJ databases">
        <title>Genome seq and assembly of Streptomyces sp. RG38.</title>
        <authorList>
            <person name="Chhetri G."/>
        </authorList>
    </citation>
    <scope>NUCLEOTIDE SEQUENCE</scope>
    <source>
        <strain evidence="3">RG38</strain>
    </source>
</reference>
<feature type="region of interest" description="Disordered" evidence="1">
    <location>
        <begin position="183"/>
        <end position="267"/>
    </location>
</feature>
<dbReference type="AlphaFoldDB" id="A0A940XBE3"/>
<evidence type="ECO:0000313" key="3">
    <source>
        <dbReference type="EMBL" id="MBQ0825270.1"/>
    </source>
</evidence>
<keyword evidence="2" id="KW-0472">Membrane</keyword>
<gene>
    <name evidence="3" type="ORF">J5Y05_01895</name>
</gene>
<evidence type="ECO:0000256" key="1">
    <source>
        <dbReference type="SAM" id="MobiDB-lite"/>
    </source>
</evidence>
<sequence length="315" mass="32033">MTSSLPLVPPPSPRPRTLLRRVGAAALTSLGVLAAVLVPAPPAWAAARVTTQETTADPEYATTLHLRGTGFQSVKNGFGGVYVLFGTVSGTWRPSQGGTSGVDYVYVQDSETKDNHGYQRFVAFPGDPTAYAANGGTLAADGTWAATLVVPGAVFPAKGRDGGIRQIDCRTVQCGVITIGAHGVASPGNETFTPIDFATPKRPAPAKKEASPDPSPTKNAASATETPDASPSATPAQETTGSPAATAATDAAATDTTDAQASSAPADTVVGATSVTGVGRLAAAVGGALVVVTLTILWLLRRRRRRTTSVKAGEQ</sequence>
<comment type="caution">
    <text evidence="3">The sequence shown here is derived from an EMBL/GenBank/DDBJ whole genome shotgun (WGS) entry which is preliminary data.</text>
</comment>
<evidence type="ECO:0000256" key="2">
    <source>
        <dbReference type="SAM" id="Phobius"/>
    </source>
</evidence>
<keyword evidence="2" id="KW-0812">Transmembrane</keyword>
<feature type="compositionally biased region" description="Polar residues" evidence="1">
    <location>
        <begin position="216"/>
        <end position="238"/>
    </location>
</feature>
<proteinExistence type="predicted"/>